<dbReference type="PANTHER" id="PTHR21621:SF0">
    <property type="entry name" value="BETA-CITRYLGLUTAMATE SYNTHASE B-RELATED"/>
    <property type="match status" value="1"/>
</dbReference>
<sequence>MAIIVMGQVEDAHTQHMFQQLKRCRDEVYHFQSHDFPSKCQLSFDFVDNKHSISLACGTQISLDDIEAVYWRNFSGVSDESTRENVGSLDSLAAQDSMATIRTWMQLNNSTRWFNSWAAYQYHLEKPRQLARVKELGCLVPSTYIGNELQAIQAAYKAFDKAIFKPVYGGAYTEWLTAQHIDPEHALVALQKSPITVQEYIEGTNVRTFVVDGRVASVAIDSNSVDFREDDLASMRLVNTPLSIKNQAIAVTKALQLNWTAIDWRRTATGEYYFLEANPSPMFLGVEERTEVPITKWLIDAMTERKKK</sequence>
<dbReference type="InterPro" id="IPR013651">
    <property type="entry name" value="ATP-grasp_RimK-type"/>
</dbReference>
<evidence type="ECO:0000256" key="2">
    <source>
        <dbReference type="PROSITE-ProRule" id="PRU00409"/>
    </source>
</evidence>
<dbReference type="GO" id="GO:0005737">
    <property type="term" value="C:cytoplasm"/>
    <property type="evidence" value="ECO:0007669"/>
    <property type="project" value="TreeGrafter"/>
</dbReference>
<dbReference type="GO" id="GO:0046872">
    <property type="term" value="F:metal ion binding"/>
    <property type="evidence" value="ECO:0007669"/>
    <property type="project" value="InterPro"/>
</dbReference>
<dbReference type="AlphaFoldDB" id="A0AAD0RKA5"/>
<dbReference type="GO" id="GO:0009432">
    <property type="term" value="P:SOS response"/>
    <property type="evidence" value="ECO:0007669"/>
    <property type="project" value="TreeGrafter"/>
</dbReference>
<dbReference type="GO" id="GO:0005524">
    <property type="term" value="F:ATP binding"/>
    <property type="evidence" value="ECO:0007669"/>
    <property type="project" value="UniProtKB-UniRule"/>
</dbReference>
<dbReference type="InterPro" id="IPR048936">
    <property type="entry name" value="MvdD-like_ATPgrasp"/>
</dbReference>
<keyword evidence="1" id="KW-0464">Manganese</keyword>
<dbReference type="Proteomes" id="UP000258102">
    <property type="component" value="Chromosome 1"/>
</dbReference>
<evidence type="ECO:0000259" key="3">
    <source>
        <dbReference type="PROSITE" id="PS50975"/>
    </source>
</evidence>
<dbReference type="SUPFAM" id="SSF56059">
    <property type="entry name" value="Glutathione synthetase ATP-binding domain-like"/>
    <property type="match status" value="1"/>
</dbReference>
<evidence type="ECO:0000313" key="5">
    <source>
        <dbReference type="Proteomes" id="UP000258102"/>
    </source>
</evidence>
<dbReference type="GO" id="GO:0018169">
    <property type="term" value="F:ribosomal S6-glutamic acid ligase activity"/>
    <property type="evidence" value="ECO:0007669"/>
    <property type="project" value="TreeGrafter"/>
</dbReference>
<dbReference type="Pfam" id="PF08443">
    <property type="entry name" value="RimK"/>
    <property type="match status" value="1"/>
</dbReference>
<dbReference type="Pfam" id="PF21068">
    <property type="entry name" value="ATPgraspMvdD"/>
    <property type="match status" value="1"/>
</dbReference>
<keyword evidence="2" id="KW-0547">Nucleotide-binding</keyword>
<keyword evidence="2" id="KW-0067">ATP-binding</keyword>
<dbReference type="KEGG" id="ppis:B1L02_18375"/>
<organism evidence="4 5">
    <name type="scientific">Pseudoalteromonas piscicida</name>
    <dbReference type="NCBI Taxonomy" id="43662"/>
    <lineage>
        <taxon>Bacteria</taxon>
        <taxon>Pseudomonadati</taxon>
        <taxon>Pseudomonadota</taxon>
        <taxon>Gammaproteobacteria</taxon>
        <taxon>Alteromonadales</taxon>
        <taxon>Pseudoalteromonadaceae</taxon>
        <taxon>Pseudoalteromonas</taxon>
    </lineage>
</organism>
<evidence type="ECO:0000313" key="4">
    <source>
        <dbReference type="EMBL" id="AXR03856.1"/>
    </source>
</evidence>
<reference evidence="4 5" key="1">
    <citation type="submission" date="2018-08" db="EMBL/GenBank/DDBJ databases">
        <title>Whole Genome Sequences of Two Pseudoalteromonas piscicida Strains, DE1-A and DE2-A, which Exhibit Strong Antibacterial Activity against Vibrio vulnificus.</title>
        <authorList>
            <person name="Richards G.P."/>
            <person name="Needleman D.S."/>
            <person name="Watson M.A."/>
            <person name="Polson S.W."/>
        </authorList>
    </citation>
    <scope>NUCLEOTIDE SEQUENCE [LARGE SCALE GENOMIC DNA]</scope>
    <source>
        <strain evidence="4 5">DE2-A</strain>
    </source>
</reference>
<dbReference type="PANTHER" id="PTHR21621">
    <property type="entry name" value="RIBOSOMAL PROTEIN S6 MODIFICATION PROTEIN"/>
    <property type="match status" value="1"/>
</dbReference>
<gene>
    <name evidence="4" type="ORF">D0511_18455</name>
</gene>
<dbReference type="RefSeq" id="WP_088532193.1">
    <property type="nucleotide sequence ID" value="NZ_CP021646.1"/>
</dbReference>
<feature type="domain" description="ATP-grasp" evidence="3">
    <location>
        <begin position="130"/>
        <end position="303"/>
    </location>
</feature>
<dbReference type="PROSITE" id="PS50975">
    <property type="entry name" value="ATP_GRASP"/>
    <property type="match status" value="1"/>
</dbReference>
<evidence type="ECO:0000256" key="1">
    <source>
        <dbReference type="ARBA" id="ARBA00023211"/>
    </source>
</evidence>
<name>A0AAD0RKA5_PSEO7</name>
<protein>
    <recommendedName>
        <fullName evidence="3">ATP-grasp domain-containing protein</fullName>
    </recommendedName>
</protein>
<accession>A0AAD0RKA5</accession>
<proteinExistence type="predicted"/>
<dbReference type="Gene3D" id="3.30.470.20">
    <property type="entry name" value="ATP-grasp fold, B domain"/>
    <property type="match status" value="1"/>
</dbReference>
<dbReference type="EMBL" id="CP031761">
    <property type="protein sequence ID" value="AXR03856.1"/>
    <property type="molecule type" value="Genomic_DNA"/>
</dbReference>
<dbReference type="InterPro" id="IPR011761">
    <property type="entry name" value="ATP-grasp"/>
</dbReference>